<dbReference type="RefSeq" id="XP_020115961.1">
    <property type="nucleotide sequence ID" value="XM_020263794.1"/>
</dbReference>
<evidence type="ECO:0000313" key="7">
    <source>
        <dbReference type="Proteomes" id="UP000214365"/>
    </source>
</evidence>
<keyword evidence="2" id="KW-0810">Translation regulation</keyword>
<dbReference type="InterPro" id="IPR023398">
    <property type="entry name" value="TIF_eIF4e-like"/>
</dbReference>
<reference evidence="6 7" key="1">
    <citation type="submission" date="2015-06" db="EMBL/GenBank/DDBJ databases">
        <title>Talaromyces atroroseus IBT 11181 draft genome.</title>
        <authorList>
            <person name="Rasmussen K.B."/>
            <person name="Rasmussen S."/>
            <person name="Petersen B."/>
            <person name="Sicheritz-Ponten T."/>
            <person name="Mortensen U.H."/>
            <person name="Thrane U."/>
        </authorList>
    </citation>
    <scope>NUCLEOTIDE SEQUENCE [LARGE SCALE GENOMIC DNA]</scope>
    <source>
        <strain evidence="6 7">IBT 11181</strain>
    </source>
</reference>
<keyword evidence="3 5" id="KW-0694">RNA-binding</keyword>
<dbReference type="GO" id="GO:0006417">
    <property type="term" value="P:regulation of translation"/>
    <property type="evidence" value="ECO:0007669"/>
    <property type="project" value="UniProtKB-KW"/>
</dbReference>
<evidence type="ECO:0000256" key="2">
    <source>
        <dbReference type="ARBA" id="ARBA00022845"/>
    </source>
</evidence>
<dbReference type="EMBL" id="LFMY01000017">
    <property type="protein sequence ID" value="OKL55840.1"/>
    <property type="molecule type" value="Genomic_DNA"/>
</dbReference>
<dbReference type="Gene3D" id="3.30.760.10">
    <property type="entry name" value="RNA Cap, Translation Initiation Factor Eif4e"/>
    <property type="match status" value="1"/>
</dbReference>
<evidence type="ECO:0008006" key="8">
    <source>
        <dbReference type="Google" id="ProtNLM"/>
    </source>
</evidence>
<dbReference type="SUPFAM" id="SSF55418">
    <property type="entry name" value="eIF4e-like"/>
    <property type="match status" value="1"/>
</dbReference>
<comment type="caution">
    <text evidence="6">The sequence shown here is derived from an EMBL/GenBank/DDBJ whole genome shotgun (WGS) entry which is preliminary data.</text>
</comment>
<comment type="similarity">
    <text evidence="5">Belongs to the eukaryotic initiation factor 4E family.</text>
</comment>
<dbReference type="GO" id="GO:0016281">
    <property type="term" value="C:eukaryotic translation initiation factor 4F complex"/>
    <property type="evidence" value="ECO:0007669"/>
    <property type="project" value="TreeGrafter"/>
</dbReference>
<dbReference type="Pfam" id="PF01652">
    <property type="entry name" value="IF4E"/>
    <property type="match status" value="1"/>
</dbReference>
<evidence type="ECO:0000256" key="1">
    <source>
        <dbReference type="ARBA" id="ARBA00022540"/>
    </source>
</evidence>
<dbReference type="GO" id="GO:0003743">
    <property type="term" value="F:translation initiation factor activity"/>
    <property type="evidence" value="ECO:0007669"/>
    <property type="project" value="UniProtKB-KW"/>
</dbReference>
<dbReference type="PANTHER" id="PTHR11960">
    <property type="entry name" value="EUKARYOTIC TRANSLATION INITIATION FACTOR 4E RELATED"/>
    <property type="match status" value="1"/>
</dbReference>
<keyword evidence="7" id="KW-1185">Reference proteome</keyword>
<gene>
    <name evidence="6" type="ORF">UA08_08902</name>
</gene>
<accession>A0A225A7P0</accession>
<dbReference type="GO" id="GO:0000340">
    <property type="term" value="F:RNA 7-methylguanosine cap binding"/>
    <property type="evidence" value="ECO:0007669"/>
    <property type="project" value="TreeGrafter"/>
</dbReference>
<sequence length="186" mass="21634">MDRPIIQVNDYEQHQGAASTTRKTLHQNLLVKLRPLPFQYHWTVWFDKHSDPLAHTTFTTSIQNLPPLQQQYSSRLTVLYEDVADIATFYRIYNNYPWDRIRLRDTVHIFRKGVQPVWEDPENMNGGCWTFRVPKVKGQEFFHEVVILVMANELQAAIESVAENQDMNKSTTMSSASAYQSDSIAT</sequence>
<evidence type="ECO:0000313" key="6">
    <source>
        <dbReference type="EMBL" id="OKL55840.1"/>
    </source>
</evidence>
<dbReference type="GeneID" id="31008658"/>
<proteinExistence type="inferred from homology"/>
<evidence type="ECO:0000256" key="3">
    <source>
        <dbReference type="ARBA" id="ARBA00022884"/>
    </source>
</evidence>
<dbReference type="InterPro" id="IPR001040">
    <property type="entry name" value="TIF_eIF_4E"/>
</dbReference>
<dbReference type="STRING" id="1441469.A0A225A7P0"/>
<keyword evidence="4 5" id="KW-0648">Protein biosynthesis</keyword>
<dbReference type="AlphaFoldDB" id="A0A225A7P0"/>
<name>A0A225A7P0_TALAT</name>
<protein>
    <recommendedName>
        <fullName evidence="8">Translation initiation factor eIF4e</fullName>
    </recommendedName>
</protein>
<keyword evidence="1 5" id="KW-0396">Initiation factor</keyword>
<organism evidence="6 7">
    <name type="scientific">Talaromyces atroroseus</name>
    <dbReference type="NCBI Taxonomy" id="1441469"/>
    <lineage>
        <taxon>Eukaryota</taxon>
        <taxon>Fungi</taxon>
        <taxon>Dikarya</taxon>
        <taxon>Ascomycota</taxon>
        <taxon>Pezizomycotina</taxon>
        <taxon>Eurotiomycetes</taxon>
        <taxon>Eurotiomycetidae</taxon>
        <taxon>Eurotiales</taxon>
        <taxon>Trichocomaceae</taxon>
        <taxon>Talaromyces</taxon>
        <taxon>Talaromyces sect. Trachyspermi</taxon>
    </lineage>
</organism>
<dbReference type="Proteomes" id="UP000214365">
    <property type="component" value="Unassembled WGS sequence"/>
</dbReference>
<evidence type="ECO:0000256" key="5">
    <source>
        <dbReference type="RuleBase" id="RU004374"/>
    </source>
</evidence>
<dbReference type="OrthoDB" id="17977at2759"/>
<dbReference type="PANTHER" id="PTHR11960:SF66">
    <property type="entry name" value="EUKARYOTIC TRANSLATION INITIATION FACTOR 4E TYPE 3"/>
    <property type="match status" value="1"/>
</dbReference>
<evidence type="ECO:0000256" key="4">
    <source>
        <dbReference type="ARBA" id="ARBA00022917"/>
    </source>
</evidence>